<dbReference type="Gene3D" id="3.90.640.10">
    <property type="entry name" value="Actin, Chain A, domain 4"/>
    <property type="match status" value="1"/>
</dbReference>
<keyword evidence="9" id="KW-1185">Reference proteome</keyword>
<accession>A0A913XS90</accession>
<name>A0A913XS90_EXADI</name>
<evidence type="ECO:0000256" key="6">
    <source>
        <dbReference type="ARBA" id="ARBA00023242"/>
    </source>
</evidence>
<dbReference type="FunFam" id="3.90.640.10:FF:000014">
    <property type="entry name" value="Putative actin-related protein 6"/>
    <property type="match status" value="1"/>
</dbReference>
<dbReference type="SMART" id="SM00268">
    <property type="entry name" value="ACTIN"/>
    <property type="match status" value="1"/>
</dbReference>
<keyword evidence="4" id="KW-0963">Cytoplasm</keyword>
<dbReference type="GeneID" id="110247342"/>
<evidence type="ECO:0000256" key="4">
    <source>
        <dbReference type="ARBA" id="ARBA00022490"/>
    </source>
</evidence>
<comment type="similarity">
    <text evidence="3">Belongs to the actin family. ARP6 subfamily.</text>
</comment>
<dbReference type="PANTHER" id="PTHR11937">
    <property type="entry name" value="ACTIN"/>
    <property type="match status" value="1"/>
</dbReference>
<dbReference type="FunFam" id="2.30.36.70:FF:000003">
    <property type="entry name" value="Actin-related protein 6"/>
    <property type="match status" value="1"/>
</dbReference>
<dbReference type="RefSeq" id="XP_020909426.1">
    <property type="nucleotide sequence ID" value="XM_021053767.2"/>
</dbReference>
<evidence type="ECO:0000256" key="7">
    <source>
        <dbReference type="ARBA" id="ARBA00074635"/>
    </source>
</evidence>
<evidence type="ECO:0000313" key="9">
    <source>
        <dbReference type="Proteomes" id="UP000887567"/>
    </source>
</evidence>
<dbReference type="GO" id="GO:0005856">
    <property type="term" value="C:cytoskeleton"/>
    <property type="evidence" value="ECO:0007669"/>
    <property type="project" value="UniProtKB-SubCell"/>
</dbReference>
<sequence length="403" mass="46213">MAATNILVVDNGAYTAKVSQSNAEQTSRTIPNSIFKAKSERRRAFIGDQLEECKDYSGLFYVLPFSKGYLVNWDVEKQIWDHLFGKEGLQLNFKETTLLITEPQFNLPSIKEAMDEILFEEYNFYALSRSTGPQLSSYKCHQEETEKHLVCLIIDAGYSFTHIVPVFNGKIIKKAVRRINVGGKLLTNHLKEIISYRQLHVLDETHVINQLKEDTCFISNQFYKDMEICRLKGAGNTIVRDYVLPDYSHIKRGYVKPVSEMWDSSSKKENEQILRMNIERFSVPEVLFHPSDIGIQEMGIAEAVINSVEAIPKEMQPHFYSNILLTGGCTLFPGFKERMFNDVRSLAPVDYDVAVYQPTNPVTYAMEGGIMLSKTDTFTKKMCVTKADYEEHGKHLCRERFDS</sequence>
<dbReference type="KEGG" id="epa:110247342"/>
<dbReference type="OMA" id="FFEEYEC"/>
<comment type="subcellular location">
    <subcellularLocation>
        <location evidence="2">Cytoplasm</location>
        <location evidence="2">Cytoskeleton</location>
    </subcellularLocation>
    <subcellularLocation>
        <location evidence="1">Nucleus</location>
    </subcellularLocation>
</comment>
<dbReference type="OrthoDB" id="6220758at2759"/>
<keyword evidence="6" id="KW-0539">Nucleus</keyword>
<dbReference type="AlphaFoldDB" id="A0A913XS90"/>
<dbReference type="InterPro" id="IPR043129">
    <property type="entry name" value="ATPase_NBD"/>
</dbReference>
<dbReference type="SUPFAM" id="SSF53067">
    <property type="entry name" value="Actin-like ATPase domain"/>
    <property type="match status" value="2"/>
</dbReference>
<dbReference type="EnsemblMetazoa" id="XM_021053767.2">
    <property type="protein sequence ID" value="XP_020909426.1"/>
    <property type="gene ID" value="LOC110247342"/>
</dbReference>
<dbReference type="Proteomes" id="UP000887567">
    <property type="component" value="Unplaced"/>
</dbReference>
<dbReference type="Gene3D" id="3.30.420.40">
    <property type="match status" value="2"/>
</dbReference>
<reference evidence="8" key="1">
    <citation type="submission" date="2022-11" db="UniProtKB">
        <authorList>
            <consortium name="EnsemblMetazoa"/>
        </authorList>
    </citation>
    <scope>IDENTIFICATION</scope>
</reference>
<dbReference type="Pfam" id="PF00022">
    <property type="entry name" value="Actin"/>
    <property type="match status" value="1"/>
</dbReference>
<dbReference type="CDD" id="cd10210">
    <property type="entry name" value="ASKHA_NBD_Arp6"/>
    <property type="match status" value="1"/>
</dbReference>
<dbReference type="GO" id="GO:0005634">
    <property type="term" value="C:nucleus"/>
    <property type="evidence" value="ECO:0007669"/>
    <property type="project" value="UniProtKB-SubCell"/>
</dbReference>
<dbReference type="InterPro" id="IPR004000">
    <property type="entry name" value="Actin"/>
</dbReference>
<evidence type="ECO:0000256" key="1">
    <source>
        <dbReference type="ARBA" id="ARBA00004123"/>
    </source>
</evidence>
<organism evidence="8 9">
    <name type="scientific">Exaiptasia diaphana</name>
    <name type="common">Tropical sea anemone</name>
    <name type="synonym">Aiptasia pulchella</name>
    <dbReference type="NCBI Taxonomy" id="2652724"/>
    <lineage>
        <taxon>Eukaryota</taxon>
        <taxon>Metazoa</taxon>
        <taxon>Cnidaria</taxon>
        <taxon>Anthozoa</taxon>
        <taxon>Hexacorallia</taxon>
        <taxon>Actiniaria</taxon>
        <taxon>Aiptasiidae</taxon>
        <taxon>Exaiptasia</taxon>
    </lineage>
</organism>
<evidence type="ECO:0000256" key="3">
    <source>
        <dbReference type="ARBA" id="ARBA00005665"/>
    </source>
</evidence>
<evidence type="ECO:0000256" key="5">
    <source>
        <dbReference type="ARBA" id="ARBA00023212"/>
    </source>
</evidence>
<protein>
    <recommendedName>
        <fullName evidence="7">Actin-related protein 6</fullName>
    </recommendedName>
</protein>
<evidence type="ECO:0000256" key="2">
    <source>
        <dbReference type="ARBA" id="ARBA00004245"/>
    </source>
</evidence>
<proteinExistence type="inferred from homology"/>
<evidence type="ECO:0000313" key="8">
    <source>
        <dbReference type="EnsemblMetazoa" id="XP_020909426.1"/>
    </source>
</evidence>
<keyword evidence="5" id="KW-0206">Cytoskeleton</keyword>
<dbReference type="Gene3D" id="2.30.36.70">
    <property type="entry name" value="Actin, Chain A, domain 2"/>
    <property type="match status" value="1"/>
</dbReference>